<protein>
    <recommendedName>
        <fullName evidence="3">Zn(2)-C6 fungal-type domain-containing protein</fullName>
    </recommendedName>
</protein>
<dbReference type="EMBL" id="SSOP01000093">
    <property type="protein sequence ID" value="KAB5591705.1"/>
    <property type="molecule type" value="Genomic_DNA"/>
</dbReference>
<comment type="subcellular location">
    <subcellularLocation>
        <location evidence="1">Nucleus</location>
    </subcellularLocation>
</comment>
<dbReference type="SMART" id="SM00066">
    <property type="entry name" value="GAL4"/>
    <property type="match status" value="1"/>
</dbReference>
<keyword evidence="2" id="KW-0539">Nucleus</keyword>
<name>A0A5N5QIX8_9AGAM</name>
<dbReference type="PANTHER" id="PTHR37534">
    <property type="entry name" value="TRANSCRIPTIONAL ACTIVATOR PROTEIN UGA3"/>
    <property type="match status" value="1"/>
</dbReference>
<sequence>MFTPHKPAPGPVGTSCLTCKRRHRKCDQGKPACGQCLKGGYDCLGYEHNDRRTPIPDEPPQSAKVQAAPKHNDQSYYVSPVPVFITNGNGFRSIQEHAVNDRNPVLAPSFTPSLKQPDNPSALVPFNHADSAAYDTFPPKFRAQEAQASPPLELVHRSSLQYTSHSVTRWSLNPPMLRNVLPAPSDSIGLISYVLSLFDRLADLIYFKPHQQQIIAFREVAVSRMSTCSLSRQVFFLDAKIHQSILDGSDHYLRGDLVRHVEEVERELRARMRQSSNFHEHQQRLGNSLEVSLLKSTLSHSSNTYRLLQHATPTFLQIVFSDPTLRSSPQGPKLVSIPRLLTSPRYELAHFALMDAFCAMVFGVPQLVEYSMDFELFHTEPHYIEWVFGCPTKLLILLARINTHRDWGSQFGWEDIESRLISWQTQPGMVSREMESWKLVAWVAVQESWRQTLLIYLYLAVCGTSSDDARVQTAARQVFQLMGTIRRQDPPFANVHYLAQYLIVSRLARAHATKG</sequence>
<dbReference type="Proteomes" id="UP000383932">
    <property type="component" value="Unassembled WGS sequence"/>
</dbReference>
<evidence type="ECO:0000256" key="1">
    <source>
        <dbReference type="ARBA" id="ARBA00004123"/>
    </source>
</evidence>
<reference evidence="4 5" key="1">
    <citation type="journal article" date="2019" name="Fungal Biol. Biotechnol.">
        <title>Draft genome sequence of fastidious pathogen Ceratobasidium theobromae, which causes vascular-streak dieback in Theobroma cacao.</title>
        <authorList>
            <person name="Ali S.S."/>
            <person name="Asman A."/>
            <person name="Shao J."/>
            <person name="Firmansyah A.P."/>
            <person name="Susilo A.W."/>
            <person name="Rosmana A."/>
            <person name="McMahon P."/>
            <person name="Junaid M."/>
            <person name="Guest D."/>
            <person name="Kheng T.Y."/>
            <person name="Meinhardt L.W."/>
            <person name="Bailey B.A."/>
        </authorList>
    </citation>
    <scope>NUCLEOTIDE SEQUENCE [LARGE SCALE GENOMIC DNA]</scope>
    <source>
        <strain evidence="4 5">CT2</strain>
    </source>
</reference>
<dbReference type="GO" id="GO:0000981">
    <property type="term" value="F:DNA-binding transcription factor activity, RNA polymerase II-specific"/>
    <property type="evidence" value="ECO:0007669"/>
    <property type="project" value="InterPro"/>
</dbReference>
<dbReference type="SUPFAM" id="SSF57701">
    <property type="entry name" value="Zn2/Cys6 DNA-binding domain"/>
    <property type="match status" value="1"/>
</dbReference>
<dbReference type="PANTHER" id="PTHR37534:SF46">
    <property type="entry name" value="ZN(II)2CYS6 TRANSCRIPTION FACTOR (EUROFUNG)"/>
    <property type="match status" value="1"/>
</dbReference>
<dbReference type="GO" id="GO:0005634">
    <property type="term" value="C:nucleus"/>
    <property type="evidence" value="ECO:0007669"/>
    <property type="project" value="UniProtKB-SubCell"/>
</dbReference>
<proteinExistence type="predicted"/>
<comment type="caution">
    <text evidence="4">The sequence shown here is derived from an EMBL/GenBank/DDBJ whole genome shotgun (WGS) entry which is preliminary data.</text>
</comment>
<evidence type="ECO:0000259" key="3">
    <source>
        <dbReference type="PROSITE" id="PS50048"/>
    </source>
</evidence>
<dbReference type="Gene3D" id="4.10.240.10">
    <property type="entry name" value="Zn(2)-C6 fungal-type DNA-binding domain"/>
    <property type="match status" value="1"/>
</dbReference>
<feature type="domain" description="Zn(2)-C6 fungal-type" evidence="3">
    <location>
        <begin position="15"/>
        <end position="43"/>
    </location>
</feature>
<evidence type="ECO:0000313" key="5">
    <source>
        <dbReference type="Proteomes" id="UP000383932"/>
    </source>
</evidence>
<keyword evidence="5" id="KW-1185">Reference proteome</keyword>
<accession>A0A5N5QIX8</accession>
<organism evidence="4 5">
    <name type="scientific">Ceratobasidium theobromae</name>
    <dbReference type="NCBI Taxonomy" id="1582974"/>
    <lineage>
        <taxon>Eukaryota</taxon>
        <taxon>Fungi</taxon>
        <taxon>Dikarya</taxon>
        <taxon>Basidiomycota</taxon>
        <taxon>Agaricomycotina</taxon>
        <taxon>Agaricomycetes</taxon>
        <taxon>Cantharellales</taxon>
        <taxon>Ceratobasidiaceae</taxon>
        <taxon>Ceratobasidium</taxon>
    </lineage>
</organism>
<dbReference type="PROSITE" id="PS00463">
    <property type="entry name" value="ZN2_CY6_FUNGAL_1"/>
    <property type="match status" value="1"/>
</dbReference>
<evidence type="ECO:0000313" key="4">
    <source>
        <dbReference type="EMBL" id="KAB5591705.1"/>
    </source>
</evidence>
<dbReference type="OrthoDB" id="3231279at2759"/>
<dbReference type="InterPro" id="IPR001138">
    <property type="entry name" value="Zn2Cys6_DnaBD"/>
</dbReference>
<evidence type="ECO:0000256" key="2">
    <source>
        <dbReference type="ARBA" id="ARBA00023242"/>
    </source>
</evidence>
<dbReference type="PROSITE" id="PS50048">
    <property type="entry name" value="ZN2_CY6_FUNGAL_2"/>
    <property type="match status" value="1"/>
</dbReference>
<dbReference type="Pfam" id="PF00172">
    <property type="entry name" value="Zn_clus"/>
    <property type="match status" value="1"/>
</dbReference>
<dbReference type="CDD" id="cd00067">
    <property type="entry name" value="GAL4"/>
    <property type="match status" value="1"/>
</dbReference>
<dbReference type="InterPro" id="IPR021858">
    <property type="entry name" value="Fun_TF"/>
</dbReference>
<gene>
    <name evidence="4" type="ORF">CTheo_4869</name>
</gene>
<dbReference type="Pfam" id="PF11951">
    <property type="entry name" value="Fungal_trans_2"/>
    <property type="match status" value="1"/>
</dbReference>
<dbReference type="AlphaFoldDB" id="A0A5N5QIX8"/>
<dbReference type="InterPro" id="IPR036864">
    <property type="entry name" value="Zn2-C6_fun-type_DNA-bd_sf"/>
</dbReference>
<dbReference type="GO" id="GO:0008270">
    <property type="term" value="F:zinc ion binding"/>
    <property type="evidence" value="ECO:0007669"/>
    <property type="project" value="InterPro"/>
</dbReference>